<evidence type="ECO:0000313" key="12">
    <source>
        <dbReference type="Proteomes" id="UP000193498"/>
    </source>
</evidence>
<dbReference type="EMBL" id="MCFE01000844">
    <property type="protein sequence ID" value="ORX78105.1"/>
    <property type="molecule type" value="Genomic_DNA"/>
</dbReference>
<dbReference type="EMBL" id="MCFE01000247">
    <property type="protein sequence ID" value="ORX93086.1"/>
    <property type="molecule type" value="Genomic_DNA"/>
</dbReference>
<dbReference type="InterPro" id="IPR019410">
    <property type="entry name" value="Methyltransf_16"/>
</dbReference>
<dbReference type="PANTHER" id="PTHR14614:SF39">
    <property type="entry name" value="HISTIDINE PROTEIN METHYLTRANSFERASE 1 HOMOLOG"/>
    <property type="match status" value="1"/>
</dbReference>
<dbReference type="GO" id="GO:0032259">
    <property type="term" value="P:methylation"/>
    <property type="evidence" value="ECO:0007669"/>
    <property type="project" value="UniProtKB-KW"/>
</dbReference>
<reference evidence="11 12" key="1">
    <citation type="submission" date="2016-07" db="EMBL/GenBank/DDBJ databases">
        <title>Pervasive Adenine N6-methylation of Active Genes in Fungi.</title>
        <authorList>
            <consortium name="DOE Joint Genome Institute"/>
            <person name="Mondo S.J."/>
            <person name="Dannebaum R.O."/>
            <person name="Kuo R.C."/>
            <person name="Labutti K."/>
            <person name="Haridas S."/>
            <person name="Kuo A."/>
            <person name="Salamov A."/>
            <person name="Ahrendt S.R."/>
            <person name="Lipzen A."/>
            <person name="Sullivan W."/>
            <person name="Andreopoulos W.B."/>
            <person name="Clum A."/>
            <person name="Lindquist E."/>
            <person name="Daum C."/>
            <person name="Ramamoorthy G.K."/>
            <person name="Gryganskyi A."/>
            <person name="Culley D."/>
            <person name="Magnuson J.K."/>
            <person name="James T.Y."/>
            <person name="O'Malley M.A."/>
            <person name="Stajich J.E."/>
            <person name="Spatafora J.W."/>
            <person name="Visel A."/>
            <person name="Grigoriev I.V."/>
        </authorList>
    </citation>
    <scope>NUCLEOTIDE SEQUENCE [LARGE SCALE GENOMIC DNA]</scope>
    <source>
        <strain evidence="11 12">CBS 931.73</strain>
    </source>
</reference>
<protein>
    <recommendedName>
        <fullName evidence="3">protein-histidine N-methyltransferase</fullName>
        <ecNumber evidence="3">2.1.1.85</ecNumber>
    </recommendedName>
</protein>
<evidence type="ECO:0000313" key="10">
    <source>
        <dbReference type="EMBL" id="ORX78105.1"/>
    </source>
</evidence>
<gene>
    <name evidence="10" type="ORF">K493DRAFT_104221</name>
    <name evidence="11" type="ORF">K493DRAFT_285064</name>
</gene>
<accession>A0A1Y1Y5U8</accession>
<keyword evidence="7" id="KW-0949">S-adenosyl-L-methionine</keyword>
<name>A0A1Y1Y5U8_9FUNG</name>
<keyword evidence="4" id="KW-0963">Cytoplasm</keyword>
<dbReference type="GO" id="GO:0005634">
    <property type="term" value="C:nucleus"/>
    <property type="evidence" value="ECO:0007669"/>
    <property type="project" value="UniProtKB-SubCell"/>
</dbReference>
<sequence length="311" mass="35598">MFRFDFVDDDDSVDQVNPEVSISYESSREVSPEVILPLPTNIVVEPILFAQDLQPIYKRHLSDVKFQLAQEDQIENGEQKNIVGLEDNSDLVAGVYEGGFKTWECSVDLVRFMSTQLPKNFFDDKKVFEIGCGSSLPSLYCLVQHQTCAVHMQDYNEQVLRLITIPNVMVNTVTRPQPDSDLVNGLIEQDIEDADEKQVLQELSKRTRFFSGDWESLPALLNLSEEDKYDVLLTSETIYSVESHLKLYNLIKALLKRGGVAYVAAKSMYFGCNGSVLLFRQLVEREAQFKVTTVYTVEERVRREILALEWM</sequence>
<proteinExistence type="inferred from homology"/>
<evidence type="ECO:0000313" key="11">
    <source>
        <dbReference type="EMBL" id="ORX93086.1"/>
    </source>
</evidence>
<evidence type="ECO:0000256" key="4">
    <source>
        <dbReference type="ARBA" id="ARBA00022490"/>
    </source>
</evidence>
<evidence type="ECO:0000256" key="1">
    <source>
        <dbReference type="ARBA" id="ARBA00004123"/>
    </source>
</evidence>
<dbReference type="InterPro" id="IPR029063">
    <property type="entry name" value="SAM-dependent_MTases_sf"/>
</dbReference>
<dbReference type="FunCoup" id="A0A1Y1Y5U8">
    <property type="interactions" value="455"/>
</dbReference>
<dbReference type="GO" id="GO:0018064">
    <property type="term" value="F:protein-L-histidine N-tele-methyltransferase activity"/>
    <property type="evidence" value="ECO:0007669"/>
    <property type="project" value="UniProtKB-EC"/>
</dbReference>
<keyword evidence="6" id="KW-0808">Transferase</keyword>
<dbReference type="GO" id="GO:0005737">
    <property type="term" value="C:cytoplasm"/>
    <property type="evidence" value="ECO:0007669"/>
    <property type="project" value="UniProtKB-SubCell"/>
</dbReference>
<evidence type="ECO:0000256" key="8">
    <source>
        <dbReference type="ARBA" id="ARBA00023242"/>
    </source>
</evidence>
<dbReference type="EC" id="2.1.1.85" evidence="3"/>
<dbReference type="Gene3D" id="3.40.50.150">
    <property type="entry name" value="Vaccinia Virus protein VP39"/>
    <property type="match status" value="1"/>
</dbReference>
<comment type="similarity">
    <text evidence="9">Belongs to the methyltransferase superfamily. METTL18 family.</text>
</comment>
<comment type="caution">
    <text evidence="11">The sequence shown here is derived from an EMBL/GenBank/DDBJ whole genome shotgun (WGS) entry which is preliminary data.</text>
</comment>
<keyword evidence="8" id="KW-0539">Nucleus</keyword>
<keyword evidence="5" id="KW-0489">Methyltransferase</keyword>
<dbReference type="Proteomes" id="UP000193498">
    <property type="component" value="Unassembled WGS sequence"/>
</dbReference>
<comment type="subcellular location">
    <subcellularLocation>
        <location evidence="2">Cytoplasm</location>
    </subcellularLocation>
    <subcellularLocation>
        <location evidence="1">Nucleus</location>
    </subcellularLocation>
</comment>
<dbReference type="CDD" id="cd02440">
    <property type="entry name" value="AdoMet_MTases"/>
    <property type="match status" value="1"/>
</dbReference>
<evidence type="ECO:0000256" key="6">
    <source>
        <dbReference type="ARBA" id="ARBA00022679"/>
    </source>
</evidence>
<dbReference type="SUPFAM" id="SSF53335">
    <property type="entry name" value="S-adenosyl-L-methionine-dependent methyltransferases"/>
    <property type="match status" value="1"/>
</dbReference>
<feature type="non-terminal residue" evidence="11">
    <location>
        <position position="1"/>
    </location>
</feature>
<evidence type="ECO:0000256" key="3">
    <source>
        <dbReference type="ARBA" id="ARBA00012533"/>
    </source>
</evidence>
<evidence type="ECO:0000256" key="5">
    <source>
        <dbReference type="ARBA" id="ARBA00022603"/>
    </source>
</evidence>
<evidence type="ECO:0000256" key="7">
    <source>
        <dbReference type="ARBA" id="ARBA00022691"/>
    </source>
</evidence>
<dbReference type="STRING" id="1314790.A0A1Y1Y5U8"/>
<dbReference type="AlphaFoldDB" id="A0A1Y1Y5U8"/>
<evidence type="ECO:0000256" key="2">
    <source>
        <dbReference type="ARBA" id="ARBA00004496"/>
    </source>
</evidence>
<keyword evidence="12" id="KW-1185">Reference proteome</keyword>
<dbReference type="PANTHER" id="PTHR14614">
    <property type="entry name" value="HEPATOCELLULAR CARCINOMA-ASSOCIATED ANTIGEN"/>
    <property type="match status" value="1"/>
</dbReference>
<dbReference type="InParanoid" id="A0A1Y1Y5U8"/>
<dbReference type="OrthoDB" id="1723750at2759"/>
<organism evidence="11 12">
    <name type="scientific">Basidiobolus meristosporus CBS 931.73</name>
    <dbReference type="NCBI Taxonomy" id="1314790"/>
    <lineage>
        <taxon>Eukaryota</taxon>
        <taxon>Fungi</taxon>
        <taxon>Fungi incertae sedis</taxon>
        <taxon>Zoopagomycota</taxon>
        <taxon>Entomophthoromycotina</taxon>
        <taxon>Basidiobolomycetes</taxon>
        <taxon>Basidiobolales</taxon>
        <taxon>Basidiobolaceae</taxon>
        <taxon>Basidiobolus</taxon>
    </lineage>
</organism>
<evidence type="ECO:0000256" key="9">
    <source>
        <dbReference type="ARBA" id="ARBA00038126"/>
    </source>
</evidence>